<evidence type="ECO:0000313" key="3">
    <source>
        <dbReference type="Proteomes" id="UP001054945"/>
    </source>
</evidence>
<proteinExistence type="predicted"/>
<dbReference type="AlphaFoldDB" id="A0AAV4W6K1"/>
<dbReference type="EMBL" id="BPLR01015573">
    <property type="protein sequence ID" value="GIY77055.1"/>
    <property type="molecule type" value="Genomic_DNA"/>
</dbReference>
<feature type="region of interest" description="Disordered" evidence="1">
    <location>
        <begin position="21"/>
        <end position="42"/>
    </location>
</feature>
<evidence type="ECO:0000313" key="2">
    <source>
        <dbReference type="EMBL" id="GIY77055.1"/>
    </source>
</evidence>
<accession>A0AAV4W6K1</accession>
<name>A0AAV4W6K1_CAEEX</name>
<feature type="compositionally biased region" description="Basic and acidic residues" evidence="1">
    <location>
        <begin position="22"/>
        <end position="33"/>
    </location>
</feature>
<sequence length="84" mass="9274">MDRPERRAAGIAGLRIITGPFRAERSGEHRASSDGDTTLMGNSPVSVHCVTAVWSRTMERKFGAKLELNQLEDTIHDNQSHRSG</sequence>
<evidence type="ECO:0000256" key="1">
    <source>
        <dbReference type="SAM" id="MobiDB-lite"/>
    </source>
</evidence>
<dbReference type="Proteomes" id="UP001054945">
    <property type="component" value="Unassembled WGS sequence"/>
</dbReference>
<organism evidence="2 3">
    <name type="scientific">Caerostris extrusa</name>
    <name type="common">Bark spider</name>
    <name type="synonym">Caerostris bankana</name>
    <dbReference type="NCBI Taxonomy" id="172846"/>
    <lineage>
        <taxon>Eukaryota</taxon>
        <taxon>Metazoa</taxon>
        <taxon>Ecdysozoa</taxon>
        <taxon>Arthropoda</taxon>
        <taxon>Chelicerata</taxon>
        <taxon>Arachnida</taxon>
        <taxon>Araneae</taxon>
        <taxon>Araneomorphae</taxon>
        <taxon>Entelegynae</taxon>
        <taxon>Araneoidea</taxon>
        <taxon>Araneidae</taxon>
        <taxon>Caerostris</taxon>
    </lineage>
</organism>
<reference evidence="2 3" key="1">
    <citation type="submission" date="2021-06" db="EMBL/GenBank/DDBJ databases">
        <title>Caerostris extrusa draft genome.</title>
        <authorList>
            <person name="Kono N."/>
            <person name="Arakawa K."/>
        </authorList>
    </citation>
    <scope>NUCLEOTIDE SEQUENCE [LARGE SCALE GENOMIC DNA]</scope>
</reference>
<gene>
    <name evidence="2" type="ORF">CEXT_335621</name>
</gene>
<comment type="caution">
    <text evidence="2">The sequence shown here is derived from an EMBL/GenBank/DDBJ whole genome shotgun (WGS) entry which is preliminary data.</text>
</comment>
<protein>
    <submittedName>
        <fullName evidence="2">Uncharacterized protein</fullName>
    </submittedName>
</protein>
<keyword evidence="3" id="KW-1185">Reference proteome</keyword>